<proteinExistence type="inferred from homology"/>
<dbReference type="PANTHER" id="PTHR11802">
    <property type="entry name" value="SERINE PROTEASE FAMILY S10 SERINE CARBOXYPEPTIDASE"/>
    <property type="match status" value="1"/>
</dbReference>
<dbReference type="InterPro" id="IPR018202">
    <property type="entry name" value="Ser_caboxypep_ser_AS"/>
</dbReference>
<protein>
    <recommendedName>
        <fullName evidence="7">Carboxypeptidase</fullName>
        <ecNumber evidence="7">3.4.16.-</ecNumber>
    </recommendedName>
</protein>
<feature type="chain" id="PRO_5041014414" description="Carboxypeptidase" evidence="7">
    <location>
        <begin position="19"/>
        <end position="502"/>
    </location>
</feature>
<dbReference type="Gene3D" id="3.40.50.1820">
    <property type="entry name" value="alpha/beta hydrolase"/>
    <property type="match status" value="1"/>
</dbReference>
<keyword evidence="2 7" id="KW-0121">Carboxypeptidase</keyword>
<dbReference type="AlphaFoldDB" id="A0A9W8DWV0"/>
<comment type="caution">
    <text evidence="8">The sequence shown here is derived from an EMBL/GenBank/DDBJ whole genome shotgun (WGS) entry which is preliminary data.</text>
</comment>
<keyword evidence="4 7" id="KW-0732">Signal</keyword>
<evidence type="ECO:0000313" key="9">
    <source>
        <dbReference type="Proteomes" id="UP001150538"/>
    </source>
</evidence>
<reference evidence="8" key="1">
    <citation type="submission" date="2022-07" db="EMBL/GenBank/DDBJ databases">
        <title>Phylogenomic reconstructions and comparative analyses of Kickxellomycotina fungi.</title>
        <authorList>
            <person name="Reynolds N.K."/>
            <person name="Stajich J.E."/>
            <person name="Barry K."/>
            <person name="Grigoriev I.V."/>
            <person name="Crous P."/>
            <person name="Smith M.E."/>
        </authorList>
    </citation>
    <scope>NUCLEOTIDE SEQUENCE</scope>
    <source>
        <strain evidence="8">NBRC 100468</strain>
    </source>
</reference>
<organism evidence="8 9">
    <name type="scientific">Mycoemilia scoparia</name>
    <dbReference type="NCBI Taxonomy" id="417184"/>
    <lineage>
        <taxon>Eukaryota</taxon>
        <taxon>Fungi</taxon>
        <taxon>Fungi incertae sedis</taxon>
        <taxon>Zoopagomycota</taxon>
        <taxon>Kickxellomycotina</taxon>
        <taxon>Kickxellomycetes</taxon>
        <taxon>Kickxellales</taxon>
        <taxon>Kickxellaceae</taxon>
        <taxon>Mycoemilia</taxon>
    </lineage>
</organism>
<dbReference type="GO" id="GO:0000324">
    <property type="term" value="C:fungal-type vacuole"/>
    <property type="evidence" value="ECO:0007669"/>
    <property type="project" value="TreeGrafter"/>
</dbReference>
<dbReference type="Pfam" id="PF00450">
    <property type="entry name" value="Peptidase_S10"/>
    <property type="match status" value="1"/>
</dbReference>
<dbReference type="Proteomes" id="UP001150538">
    <property type="component" value="Unassembled WGS sequence"/>
</dbReference>
<evidence type="ECO:0000256" key="3">
    <source>
        <dbReference type="ARBA" id="ARBA00022670"/>
    </source>
</evidence>
<dbReference type="Gene3D" id="1.10.287.410">
    <property type="match status" value="1"/>
</dbReference>
<dbReference type="PANTHER" id="PTHR11802:SF113">
    <property type="entry name" value="SERINE CARBOXYPEPTIDASE CTSA-4.1"/>
    <property type="match status" value="1"/>
</dbReference>
<dbReference type="SUPFAM" id="SSF53474">
    <property type="entry name" value="alpha/beta-Hydrolases"/>
    <property type="match status" value="1"/>
</dbReference>
<dbReference type="OrthoDB" id="443318at2759"/>
<dbReference type="PRINTS" id="PR00724">
    <property type="entry name" value="CRBOXYPTASEC"/>
</dbReference>
<dbReference type="GO" id="GO:0006508">
    <property type="term" value="P:proteolysis"/>
    <property type="evidence" value="ECO:0007669"/>
    <property type="project" value="UniProtKB-KW"/>
</dbReference>
<evidence type="ECO:0000256" key="1">
    <source>
        <dbReference type="ARBA" id="ARBA00009431"/>
    </source>
</evidence>
<evidence type="ECO:0000256" key="6">
    <source>
        <dbReference type="ARBA" id="ARBA00023180"/>
    </source>
</evidence>
<name>A0A9W8DWV0_9FUNG</name>
<dbReference type="EC" id="3.4.16.-" evidence="7"/>
<comment type="similarity">
    <text evidence="1 7">Belongs to the peptidase S10 family.</text>
</comment>
<evidence type="ECO:0000256" key="2">
    <source>
        <dbReference type="ARBA" id="ARBA00022645"/>
    </source>
</evidence>
<keyword evidence="3 7" id="KW-0645">Protease</keyword>
<evidence type="ECO:0000313" key="8">
    <source>
        <dbReference type="EMBL" id="KAJ1921986.1"/>
    </source>
</evidence>
<dbReference type="EMBL" id="JANBPU010000002">
    <property type="protein sequence ID" value="KAJ1921986.1"/>
    <property type="molecule type" value="Genomic_DNA"/>
</dbReference>
<evidence type="ECO:0000256" key="4">
    <source>
        <dbReference type="ARBA" id="ARBA00022729"/>
    </source>
</evidence>
<evidence type="ECO:0000256" key="7">
    <source>
        <dbReference type="RuleBase" id="RU361156"/>
    </source>
</evidence>
<keyword evidence="9" id="KW-1185">Reference proteome</keyword>
<keyword evidence="5 7" id="KW-0378">Hydrolase</keyword>
<evidence type="ECO:0000256" key="5">
    <source>
        <dbReference type="ARBA" id="ARBA00022801"/>
    </source>
</evidence>
<dbReference type="InterPro" id="IPR029058">
    <property type="entry name" value="AB_hydrolase_fold"/>
</dbReference>
<feature type="signal peptide" evidence="7">
    <location>
        <begin position="1"/>
        <end position="18"/>
    </location>
</feature>
<dbReference type="GO" id="GO:0004185">
    <property type="term" value="F:serine-type carboxypeptidase activity"/>
    <property type="evidence" value="ECO:0007669"/>
    <property type="project" value="UniProtKB-UniRule"/>
</dbReference>
<dbReference type="PROSITE" id="PS00131">
    <property type="entry name" value="CARBOXYPEPT_SER_SER"/>
    <property type="match status" value="1"/>
</dbReference>
<dbReference type="InterPro" id="IPR001563">
    <property type="entry name" value="Peptidase_S10"/>
</dbReference>
<sequence>MKLASASALLYGALSVNAFGLNLPQFNGFSGLQQTPFNPLSALQRPREAEPMLVAMQTWDQTTSMAALPEYQLRVKEPKVCDTSVQQYSGYLDVDTDKHFFFWFFEARNGKKDAPLILWLNGGPGCSSMTGLLMELGPCRVTPDGNGTVTNENSWNNEAHIIFLDQPLNVGYSYGSNVFNSIDAGKDINAFLQLFLETFPEYEKSPLHVFGESYGGHYVPAAGKAIHESNKAREQKREMGIMSVEESKLRKLPLASIGVGNGLVDPLIQYKYYSKMTCNSTYPPVLDQIECDAMDRQYPTCARMIEACYKYENRLACIPPEYYCNNMLGAYTKSGRNPYDVRVPCEGELCYPIIGSISKYLNNPKILKELGSEVSKFESCSTSVYSGFILSGDWMKPYMNEIPPLLEDKIPVLIYAGDADWICNWYGNKAWSLELPWEGKADFNAAKDLPWKNGNKDAGEVRSHGPFTFLRVFGAGHMVPYDQGPNALDMINRWISGKSFSD</sequence>
<accession>A0A9W8DWV0</accession>
<gene>
    <name evidence="8" type="ORF">H4219_000333</name>
</gene>
<keyword evidence="6" id="KW-0325">Glycoprotein</keyword>